<dbReference type="RefSeq" id="WP_140354912.1">
    <property type="nucleotide sequence ID" value="NZ_JAHQCR010000054.1"/>
</dbReference>
<protein>
    <recommendedName>
        <fullName evidence="3">Molecular chaperone DnaJ</fullName>
    </recommendedName>
</protein>
<dbReference type="SUPFAM" id="SSF57938">
    <property type="entry name" value="DnaJ/Hsp40 cysteine-rich domain"/>
    <property type="match status" value="1"/>
</dbReference>
<evidence type="ECO:0000313" key="2">
    <source>
        <dbReference type="Proteomes" id="UP000790580"/>
    </source>
</evidence>
<name>A0ABS6JWV8_9BACI</name>
<sequence>MKCKKCNGKALIQCKDCSGLGTQMGNRLCETCAGEKELPCPECKGTGKVSIMTIFKKSG</sequence>
<comment type="caution">
    <text evidence="1">The sequence shown here is derived from an EMBL/GenBank/DDBJ whole genome shotgun (WGS) entry which is preliminary data.</text>
</comment>
<organism evidence="1 2">
    <name type="scientific">Evansella alkalicola</name>
    <dbReference type="NCBI Taxonomy" id="745819"/>
    <lineage>
        <taxon>Bacteria</taxon>
        <taxon>Bacillati</taxon>
        <taxon>Bacillota</taxon>
        <taxon>Bacilli</taxon>
        <taxon>Bacillales</taxon>
        <taxon>Bacillaceae</taxon>
        <taxon>Evansella</taxon>
    </lineage>
</organism>
<evidence type="ECO:0000313" key="1">
    <source>
        <dbReference type="EMBL" id="MBU9722566.1"/>
    </source>
</evidence>
<dbReference type="EMBL" id="JAHQCR010000054">
    <property type="protein sequence ID" value="MBU9722566.1"/>
    <property type="molecule type" value="Genomic_DNA"/>
</dbReference>
<gene>
    <name evidence="1" type="ORF">KS407_14110</name>
</gene>
<dbReference type="InterPro" id="IPR036410">
    <property type="entry name" value="HSP_DnaJ_Cys-rich_dom_sf"/>
</dbReference>
<reference evidence="1 2" key="1">
    <citation type="submission" date="2021-06" db="EMBL/GenBank/DDBJ databases">
        <title>Bacillus sp. RD4P76, an endophyte from a halophyte.</title>
        <authorList>
            <person name="Sun J.-Q."/>
        </authorList>
    </citation>
    <scope>NUCLEOTIDE SEQUENCE [LARGE SCALE GENOMIC DNA]</scope>
    <source>
        <strain evidence="1 2">JCM 17098</strain>
    </source>
</reference>
<proteinExistence type="predicted"/>
<evidence type="ECO:0008006" key="3">
    <source>
        <dbReference type="Google" id="ProtNLM"/>
    </source>
</evidence>
<dbReference type="Proteomes" id="UP000790580">
    <property type="component" value="Unassembled WGS sequence"/>
</dbReference>
<keyword evidence="2" id="KW-1185">Reference proteome</keyword>
<accession>A0ABS6JWV8</accession>